<organism evidence="2 3">
    <name type="scientific">Cymbomonas tetramitiformis</name>
    <dbReference type="NCBI Taxonomy" id="36881"/>
    <lineage>
        <taxon>Eukaryota</taxon>
        <taxon>Viridiplantae</taxon>
        <taxon>Chlorophyta</taxon>
        <taxon>Pyramimonadophyceae</taxon>
        <taxon>Pyramimonadales</taxon>
        <taxon>Pyramimonadaceae</taxon>
        <taxon>Cymbomonas</taxon>
    </lineage>
</organism>
<evidence type="ECO:0000256" key="1">
    <source>
        <dbReference type="SAM" id="MobiDB-lite"/>
    </source>
</evidence>
<dbReference type="AlphaFoldDB" id="A0AAE0L9F6"/>
<dbReference type="EMBL" id="LGRX02006455">
    <property type="protein sequence ID" value="KAK3276634.1"/>
    <property type="molecule type" value="Genomic_DNA"/>
</dbReference>
<dbReference type="Proteomes" id="UP001190700">
    <property type="component" value="Unassembled WGS sequence"/>
</dbReference>
<protein>
    <submittedName>
        <fullName evidence="2">Uncharacterized protein</fullName>
    </submittedName>
</protein>
<sequence>MTDLKRKESRCTPAEYKRRREAASKNLHQLEAYEQTIQTVHPMPKSEGSGVVATNECYVKSFSEVNFKLMLAVEYQGDHALFEYKEPTPHEIATFMSNSKLQSDINKFMICARALSVMGEVELTADEAKREEEKKRREALTTNFSEADLLAALAALRATQLSSEPPAVGQPVQHVQATAPPVGDLLGASMPPPAEKAGDVVGASSGGMFAGVLRGLSGSNFAYI</sequence>
<keyword evidence="3" id="KW-1185">Reference proteome</keyword>
<reference evidence="2 3" key="1">
    <citation type="journal article" date="2015" name="Genome Biol. Evol.">
        <title>Comparative Genomics of a Bacterivorous Green Alga Reveals Evolutionary Causalities and Consequences of Phago-Mixotrophic Mode of Nutrition.</title>
        <authorList>
            <person name="Burns J.A."/>
            <person name="Paasch A."/>
            <person name="Narechania A."/>
            <person name="Kim E."/>
        </authorList>
    </citation>
    <scope>NUCLEOTIDE SEQUENCE [LARGE SCALE GENOMIC DNA]</scope>
    <source>
        <strain evidence="2 3">PLY_AMNH</strain>
    </source>
</reference>
<accession>A0AAE0L9F6</accession>
<feature type="region of interest" description="Disordered" evidence="1">
    <location>
        <begin position="1"/>
        <end position="22"/>
    </location>
</feature>
<evidence type="ECO:0000313" key="2">
    <source>
        <dbReference type="EMBL" id="KAK3276634.1"/>
    </source>
</evidence>
<evidence type="ECO:0000313" key="3">
    <source>
        <dbReference type="Proteomes" id="UP001190700"/>
    </source>
</evidence>
<name>A0AAE0L9F6_9CHLO</name>
<proteinExistence type="predicted"/>
<comment type="caution">
    <text evidence="2">The sequence shown here is derived from an EMBL/GenBank/DDBJ whole genome shotgun (WGS) entry which is preliminary data.</text>
</comment>
<gene>
    <name evidence="2" type="ORF">CYMTET_15310</name>
</gene>